<dbReference type="Proteomes" id="UP000238701">
    <property type="component" value="Unassembled WGS sequence"/>
</dbReference>
<proteinExistence type="predicted"/>
<name>A0A2U3K1S8_9BACT</name>
<evidence type="ECO:0000313" key="5">
    <source>
        <dbReference type="Proteomes" id="UP000238701"/>
    </source>
</evidence>
<dbReference type="InterPro" id="IPR006004">
    <property type="entry name" value="SudA-like"/>
</dbReference>
<dbReference type="GO" id="GO:0051536">
    <property type="term" value="F:iron-sulfur cluster binding"/>
    <property type="evidence" value="ECO:0007669"/>
    <property type="project" value="InterPro"/>
</dbReference>
<dbReference type="InterPro" id="IPR009051">
    <property type="entry name" value="Helical_ferredxn"/>
</dbReference>
<dbReference type="PRINTS" id="PR00419">
    <property type="entry name" value="ADXRDTASE"/>
</dbReference>
<dbReference type="InterPro" id="IPR036188">
    <property type="entry name" value="FAD/NAD-bd_sf"/>
</dbReference>
<evidence type="ECO:0000256" key="1">
    <source>
        <dbReference type="SAM" id="MobiDB-lite"/>
    </source>
</evidence>
<dbReference type="NCBIfam" id="TIGR01316">
    <property type="entry name" value="gltA"/>
    <property type="match status" value="1"/>
</dbReference>
<dbReference type="SUPFAM" id="SSF51971">
    <property type="entry name" value="Nucleotide-binding domain"/>
    <property type="match status" value="1"/>
</dbReference>
<sequence length="482" mass="52529">MSPTVKKSLNPVPIKDRMKVPRQAMPEQAPQERAHNFTEVNLGYSEELAQREAQRCLECAKATCTENCPVGVKVTEFVELIVAGKFLEAAAKIREDNVLPAITGRVCPQEDHCEGKCLLGKKVKPLGIGYLERFVADYEQRMGKHVLPSVQPTGKKVAVVGSGPSGLTCAGDLIQRGHKVRVFEALHELGGVLVYGIPEFRLPKQIIREQLDYMREMGVEFETDVVVGRTITIDELMHEEGYDAVYIGTGAGLPQFMGIPGEHLNGVYSANEFLTRINLMKAYKFPVYDEPMLNLQGKNVAVIGGGNTALDAIRSALRLGAGHAYVIYRRSEAEMPARIEEVHHAQQEGIDFHMLTAPVEFLSDGKGWLTGARCVRMELGEPDSSGRRRPVPIAGSEFDLPLSVAIMAIGTTANPIVQTTTPGLGTNKRGYIQASEETQRTTRKGVFAGGDIVTGAATVILAMGAGRRAAKSINEYLATGEW</sequence>
<dbReference type="PANTHER" id="PTHR42783:SF3">
    <property type="entry name" value="GLUTAMATE SYNTHASE [NADPH] SMALL CHAIN-RELATED"/>
    <property type="match status" value="1"/>
</dbReference>
<dbReference type="PANTHER" id="PTHR42783">
    <property type="entry name" value="GLUTAMATE SYNTHASE [NADPH] SMALL CHAIN"/>
    <property type="match status" value="1"/>
</dbReference>
<organism evidence="4 5">
    <name type="scientific">Candidatus Sulfotelmatobacter kueseliae</name>
    <dbReference type="NCBI Taxonomy" id="2042962"/>
    <lineage>
        <taxon>Bacteria</taxon>
        <taxon>Pseudomonadati</taxon>
        <taxon>Acidobacteriota</taxon>
        <taxon>Terriglobia</taxon>
        <taxon>Terriglobales</taxon>
        <taxon>Candidatus Korobacteraceae</taxon>
        <taxon>Candidatus Sulfotelmatobacter</taxon>
    </lineage>
</organism>
<feature type="domain" description="FAD/NAD(P)-binding" evidence="2">
    <location>
        <begin position="155"/>
        <end position="466"/>
    </location>
</feature>
<dbReference type="Pfam" id="PF14691">
    <property type="entry name" value="Fer4_20"/>
    <property type="match status" value="1"/>
</dbReference>
<evidence type="ECO:0000259" key="3">
    <source>
        <dbReference type="Pfam" id="PF14691"/>
    </source>
</evidence>
<evidence type="ECO:0000313" key="4">
    <source>
        <dbReference type="EMBL" id="SPF33615.1"/>
    </source>
</evidence>
<dbReference type="GO" id="GO:0016491">
    <property type="term" value="F:oxidoreductase activity"/>
    <property type="evidence" value="ECO:0007669"/>
    <property type="project" value="InterPro"/>
</dbReference>
<gene>
    <name evidence="4" type="primary">nfnB</name>
    <name evidence="4" type="ORF">SBA1_120005</name>
</gene>
<accession>A0A2U3K1S8</accession>
<dbReference type="Gene3D" id="3.50.50.60">
    <property type="entry name" value="FAD/NAD(P)-binding domain"/>
    <property type="match status" value="2"/>
</dbReference>
<feature type="domain" description="Dihydroprymidine dehydrogenase" evidence="3">
    <location>
        <begin position="33"/>
        <end position="143"/>
    </location>
</feature>
<protein>
    <submittedName>
        <fullName evidence="4">NADH-dependent reduced ferredoxin:NADP+ oxidoreductase, beta subunit</fullName>
    </submittedName>
</protein>
<feature type="region of interest" description="Disordered" evidence="1">
    <location>
        <begin position="1"/>
        <end position="31"/>
    </location>
</feature>
<dbReference type="AlphaFoldDB" id="A0A2U3K1S8"/>
<dbReference type="InterPro" id="IPR023753">
    <property type="entry name" value="FAD/NAD-binding_dom"/>
</dbReference>
<reference evidence="5" key="1">
    <citation type="submission" date="2018-02" db="EMBL/GenBank/DDBJ databases">
        <authorList>
            <person name="Hausmann B."/>
        </authorList>
    </citation>
    <scope>NUCLEOTIDE SEQUENCE [LARGE SCALE GENOMIC DNA]</scope>
    <source>
        <strain evidence="5">Peat soil MAG SbA1</strain>
    </source>
</reference>
<dbReference type="Pfam" id="PF07992">
    <property type="entry name" value="Pyr_redox_2"/>
    <property type="match status" value="1"/>
</dbReference>
<dbReference type="Gene3D" id="3.40.50.720">
    <property type="entry name" value="NAD(P)-binding Rossmann-like Domain"/>
    <property type="match status" value="1"/>
</dbReference>
<dbReference type="Gene3D" id="1.10.1060.10">
    <property type="entry name" value="Alpha-helical ferredoxin"/>
    <property type="match status" value="1"/>
</dbReference>
<dbReference type="EMBL" id="OMOD01000024">
    <property type="protein sequence ID" value="SPF33615.1"/>
    <property type="molecule type" value="Genomic_DNA"/>
</dbReference>
<evidence type="ECO:0000259" key="2">
    <source>
        <dbReference type="Pfam" id="PF07992"/>
    </source>
</evidence>
<dbReference type="InterPro" id="IPR028261">
    <property type="entry name" value="DPD_II"/>
</dbReference>
<dbReference type="SUPFAM" id="SSF46548">
    <property type="entry name" value="alpha-helical ferredoxin"/>
    <property type="match status" value="1"/>
</dbReference>